<reference evidence="1" key="1">
    <citation type="submission" date="2022-07" db="EMBL/GenBank/DDBJ databases">
        <title>Phylogenomic reconstructions and comparative analyses of Kickxellomycotina fungi.</title>
        <authorList>
            <person name="Reynolds N.K."/>
            <person name="Stajich J.E."/>
            <person name="Barry K."/>
            <person name="Grigoriev I.V."/>
            <person name="Crous P."/>
            <person name="Smith M.E."/>
        </authorList>
    </citation>
    <scope>NUCLEOTIDE SEQUENCE</scope>
    <source>
        <strain evidence="1">Benny 63K</strain>
    </source>
</reference>
<name>A0ACC1IXA5_9FUNG</name>
<proteinExistence type="predicted"/>
<organism evidence="1 2">
    <name type="scientific">Kickxella alabastrina</name>
    <dbReference type="NCBI Taxonomy" id="61397"/>
    <lineage>
        <taxon>Eukaryota</taxon>
        <taxon>Fungi</taxon>
        <taxon>Fungi incertae sedis</taxon>
        <taxon>Zoopagomycota</taxon>
        <taxon>Kickxellomycotina</taxon>
        <taxon>Kickxellomycetes</taxon>
        <taxon>Kickxellales</taxon>
        <taxon>Kickxellaceae</taxon>
        <taxon>Kickxella</taxon>
    </lineage>
</organism>
<evidence type="ECO:0000313" key="1">
    <source>
        <dbReference type="EMBL" id="KAJ1902403.1"/>
    </source>
</evidence>
<dbReference type="Proteomes" id="UP001150581">
    <property type="component" value="Unassembled WGS sequence"/>
</dbReference>
<accession>A0ACC1IXA5</accession>
<comment type="caution">
    <text evidence="1">The sequence shown here is derived from an EMBL/GenBank/DDBJ whole genome shotgun (WGS) entry which is preliminary data.</text>
</comment>
<gene>
    <name evidence="1" type="ORF">LPJ66_000014</name>
</gene>
<dbReference type="EMBL" id="JANBPG010000001">
    <property type="protein sequence ID" value="KAJ1902403.1"/>
    <property type="molecule type" value="Genomic_DNA"/>
</dbReference>
<protein>
    <submittedName>
        <fullName evidence="1">Uncharacterized protein</fullName>
    </submittedName>
</protein>
<evidence type="ECO:0000313" key="2">
    <source>
        <dbReference type="Proteomes" id="UP001150581"/>
    </source>
</evidence>
<sequence length="919" mass="100137">MQLTVGQLLLTYVLGILTLPVLVFTGLFVLWALLPPAENPAAHSHADSNIENTPEDTAFLLETHQRIQRKPSTATDNTLAPPNNLKSAHSPVWSPYGSRRTGWLRITRSLGTNPPELTAETNTNITDMVARGFAKWITSKRTDNLGPESATNMMVAEGAQDLYYVVLDGDTLVMYDGEPMHECRGVIIMTKYRVSLHHRPNTSEAQVYSRKTPIRLAPLDDSVEAQIYKRQVAEYYIYVDRPSEKEDWYFALTWSSLLGLAAENNNGGSSCSEEEAGEELYSEVGGAGSPPNSPQPATHTNKKAGTERELTSEQRDRLQRQLRQSCLVPDRAGIGSIMHTIGARGSSAKPGDVQPDEWLNGIFGRMFLAAYRTEWARQHFIRKMQTKFDRVEKPIFLDRIVVADLDIGDNVPVITNFKLESFGSDGQVDASMFVHYMGGFKLVLHTGVKIGSLRMSVSLSVVLQSVAGKMLLRFKPAPSNRFWMGFYEMPSLRLHVSPVFMQKQVKYAAVSQAIEKQIYDIVRTTLVLPNLDDTVFFPTTVEEGAILESSLKEFHNAGLDKRRQASDDPEQASDDSAAAMAAEDSPHLGSDQVRARQRKAQDQSRPLSMTSADPSATETRGAPPTISVNSPHQRYNSVDVTHTHSSSYLPVGNAMVTPRSPPDDLLVQQPGKNSGRATPTNLAQTPSGRSPSPASRSVASQKRTMSIKNTISDSAASLFKRARDSQAAGSAKTWWQNIQQSANNGNNGNGSGSSSSSSSTLMAENMAATAATKPMLDPRPIDSNTGLGIIDISTNRSTSSLPTAATTSADIAPTSPSAVKLSSNNVHHMSQSHVFDGMTPRSPGLASEDVEDGVRSVTSGFQFPRIGENASNGRNPGTANRDSLLVRRRPAALSQGSEIELPAQRYYSKPAPAAVTRPN</sequence>
<keyword evidence="2" id="KW-1185">Reference proteome</keyword>